<dbReference type="SMART" id="SM00382">
    <property type="entry name" value="AAA"/>
    <property type="match status" value="1"/>
</dbReference>
<organism evidence="11 12">
    <name type="scientific">Sporomusa termitida</name>
    <dbReference type="NCBI Taxonomy" id="2377"/>
    <lineage>
        <taxon>Bacteria</taxon>
        <taxon>Bacillati</taxon>
        <taxon>Bacillota</taxon>
        <taxon>Negativicutes</taxon>
        <taxon>Selenomonadales</taxon>
        <taxon>Sporomusaceae</taxon>
        <taxon>Sporomusa</taxon>
    </lineage>
</organism>
<dbReference type="PANTHER" id="PTHR42771:SF3">
    <property type="entry name" value="PETROBACTIN IMPORT ATP-BINDING PROTEIN YCLP"/>
    <property type="match status" value="1"/>
</dbReference>
<evidence type="ECO:0000256" key="6">
    <source>
        <dbReference type="ARBA" id="ARBA00022840"/>
    </source>
</evidence>
<evidence type="ECO:0000256" key="1">
    <source>
        <dbReference type="ARBA" id="ARBA00004202"/>
    </source>
</evidence>
<evidence type="ECO:0000256" key="2">
    <source>
        <dbReference type="ARBA" id="ARBA00022448"/>
    </source>
</evidence>
<dbReference type="SUPFAM" id="SSF52540">
    <property type="entry name" value="P-loop containing nucleoside triphosphate hydrolases"/>
    <property type="match status" value="1"/>
</dbReference>
<keyword evidence="4" id="KW-0410">Iron transport</keyword>
<dbReference type="Proteomes" id="UP000320776">
    <property type="component" value="Chromosome"/>
</dbReference>
<dbReference type="InterPro" id="IPR003439">
    <property type="entry name" value="ABC_transporter-like_ATP-bd"/>
</dbReference>
<dbReference type="Gene3D" id="3.40.50.300">
    <property type="entry name" value="P-loop containing nucleotide triphosphate hydrolases"/>
    <property type="match status" value="1"/>
</dbReference>
<evidence type="ECO:0000259" key="10">
    <source>
        <dbReference type="PROSITE" id="PS50893"/>
    </source>
</evidence>
<keyword evidence="6 11" id="KW-0067">ATP-binding</keyword>
<dbReference type="InterPro" id="IPR003593">
    <property type="entry name" value="AAA+_ATPase"/>
</dbReference>
<keyword evidence="2" id="KW-0813">Transport</keyword>
<dbReference type="GO" id="GO:0016887">
    <property type="term" value="F:ATP hydrolysis activity"/>
    <property type="evidence" value="ECO:0007669"/>
    <property type="project" value="InterPro"/>
</dbReference>
<evidence type="ECO:0000256" key="9">
    <source>
        <dbReference type="ARBA" id="ARBA00023136"/>
    </source>
</evidence>
<dbReference type="KEGG" id="sted:SPTER_41020"/>
<dbReference type="PANTHER" id="PTHR42771">
    <property type="entry name" value="IRON(3+)-HYDROXAMATE IMPORT ATP-BINDING PROTEIN FHUC"/>
    <property type="match status" value="1"/>
</dbReference>
<reference evidence="11 12" key="1">
    <citation type="submission" date="2019-02" db="EMBL/GenBank/DDBJ databases">
        <title>Closed genome of Sporomusa termitida DSM 4440.</title>
        <authorList>
            <person name="Poehlein A."/>
            <person name="Daniel R."/>
        </authorList>
    </citation>
    <scope>NUCLEOTIDE SEQUENCE [LARGE SCALE GENOMIC DNA]</scope>
    <source>
        <strain evidence="11 12">DSM 4440</strain>
    </source>
</reference>
<evidence type="ECO:0000313" key="11">
    <source>
        <dbReference type="EMBL" id="QDR82673.1"/>
    </source>
</evidence>
<gene>
    <name evidence="11" type="primary">yusV_3</name>
    <name evidence="11" type="ORF">SPTER_41020</name>
</gene>
<keyword evidence="3" id="KW-1003">Cell membrane</keyword>
<evidence type="ECO:0000256" key="8">
    <source>
        <dbReference type="ARBA" id="ARBA00023065"/>
    </source>
</evidence>
<keyword evidence="8" id="KW-0406">Ion transport</keyword>
<evidence type="ECO:0000256" key="3">
    <source>
        <dbReference type="ARBA" id="ARBA00022475"/>
    </source>
</evidence>
<dbReference type="GO" id="GO:0006826">
    <property type="term" value="P:iron ion transport"/>
    <property type="evidence" value="ECO:0007669"/>
    <property type="project" value="UniProtKB-KW"/>
</dbReference>
<evidence type="ECO:0000256" key="4">
    <source>
        <dbReference type="ARBA" id="ARBA00022496"/>
    </source>
</evidence>
<protein>
    <submittedName>
        <fullName evidence="11">Putative siderophore transport system ATP-binding protein YusV</fullName>
    </submittedName>
</protein>
<accession>A0A517DZ94</accession>
<dbReference type="FunFam" id="3.40.50.300:FF:000134">
    <property type="entry name" value="Iron-enterobactin ABC transporter ATP-binding protein"/>
    <property type="match status" value="1"/>
</dbReference>
<proteinExistence type="predicted"/>
<dbReference type="Pfam" id="PF00005">
    <property type="entry name" value="ABC_tran"/>
    <property type="match status" value="1"/>
</dbReference>
<comment type="subcellular location">
    <subcellularLocation>
        <location evidence="1">Cell membrane</location>
        <topology evidence="1">Peripheral membrane protein</topology>
    </subcellularLocation>
</comment>
<dbReference type="PROSITE" id="PS50893">
    <property type="entry name" value="ABC_TRANSPORTER_2"/>
    <property type="match status" value="1"/>
</dbReference>
<evidence type="ECO:0000256" key="5">
    <source>
        <dbReference type="ARBA" id="ARBA00022741"/>
    </source>
</evidence>
<keyword evidence="5" id="KW-0547">Nucleotide-binding</keyword>
<sequence>MLYRSVIEGEQAMIEIKNALKKYGSKTVVDRVSVTLEEGKLTAFIGSNGAGKSTLISMASRLLKMNGGKIYIDGTEMQQWSHEQLARQISILRQSNHLSLRLTIRELVSFGRYPYSQGKLTDEDYVKINQALDYMGIASIQDSFLDELSGGQRQMAYIAMVIAQDTKYIFLDEPLNNLDMKHSVKIMKILRKLVDEKDKTVVIVIHDINFVSCYADNIVALKNGRLVKSGPTAHIINSEVLAEIYDMHIDISRIRGNSICIYYT</sequence>
<keyword evidence="9" id="KW-0472">Membrane</keyword>
<dbReference type="AlphaFoldDB" id="A0A517DZ94"/>
<feature type="domain" description="ABC transporter" evidence="10">
    <location>
        <begin position="14"/>
        <end position="248"/>
    </location>
</feature>
<dbReference type="GO" id="GO:0005886">
    <property type="term" value="C:plasma membrane"/>
    <property type="evidence" value="ECO:0007669"/>
    <property type="project" value="UniProtKB-SubCell"/>
</dbReference>
<evidence type="ECO:0000256" key="7">
    <source>
        <dbReference type="ARBA" id="ARBA00023004"/>
    </source>
</evidence>
<name>A0A517DZ94_9FIRM</name>
<dbReference type="InterPro" id="IPR051535">
    <property type="entry name" value="Siderophore_ABC-ATPase"/>
</dbReference>
<keyword evidence="7" id="KW-0408">Iron</keyword>
<dbReference type="EMBL" id="CP036259">
    <property type="protein sequence ID" value="QDR82673.1"/>
    <property type="molecule type" value="Genomic_DNA"/>
</dbReference>
<dbReference type="GO" id="GO:0005524">
    <property type="term" value="F:ATP binding"/>
    <property type="evidence" value="ECO:0007669"/>
    <property type="project" value="UniProtKB-KW"/>
</dbReference>
<evidence type="ECO:0000313" key="12">
    <source>
        <dbReference type="Proteomes" id="UP000320776"/>
    </source>
</evidence>
<dbReference type="InterPro" id="IPR027417">
    <property type="entry name" value="P-loop_NTPase"/>
</dbReference>
<keyword evidence="12" id="KW-1185">Reference proteome</keyword>
<dbReference type="CDD" id="cd03214">
    <property type="entry name" value="ABC_Iron-Siderophores_B12_Hemin"/>
    <property type="match status" value="1"/>
</dbReference>